<dbReference type="OrthoDB" id="3905686at2759"/>
<proteinExistence type="predicted"/>
<comment type="caution">
    <text evidence="2">The sequence shown here is derived from an EMBL/GenBank/DDBJ whole genome shotgun (WGS) entry which is preliminary data.</text>
</comment>
<dbReference type="EMBL" id="SNSC02000019">
    <property type="protein sequence ID" value="TID15999.1"/>
    <property type="molecule type" value="Genomic_DNA"/>
</dbReference>
<evidence type="ECO:0000313" key="2">
    <source>
        <dbReference type="EMBL" id="TID15999.1"/>
    </source>
</evidence>
<dbReference type="Proteomes" id="UP000298493">
    <property type="component" value="Unassembled WGS sequence"/>
</dbReference>
<gene>
    <name evidence="2" type="ORF">E6O75_ATG09057</name>
</gene>
<organism evidence="2 3">
    <name type="scientific">Venturia nashicola</name>
    <dbReference type="NCBI Taxonomy" id="86259"/>
    <lineage>
        <taxon>Eukaryota</taxon>
        <taxon>Fungi</taxon>
        <taxon>Dikarya</taxon>
        <taxon>Ascomycota</taxon>
        <taxon>Pezizomycotina</taxon>
        <taxon>Dothideomycetes</taxon>
        <taxon>Pleosporomycetidae</taxon>
        <taxon>Venturiales</taxon>
        <taxon>Venturiaceae</taxon>
        <taxon>Venturia</taxon>
    </lineage>
</organism>
<evidence type="ECO:0000313" key="3">
    <source>
        <dbReference type="Proteomes" id="UP000298493"/>
    </source>
</evidence>
<keyword evidence="3" id="KW-1185">Reference proteome</keyword>
<sequence>MAPTTTINTSLPASATPESVIAAMHNHDVFIKITTPALITFTKTSTEEPALDVPIAYSITDKKPVGQTTYTLTLTNRTNGIDTHVLAKPPVGSLIIKGEWRVVDGTIKEDVDIDTNFAIKRMVKGNIEKTHPEQHTQLIAEAGKA</sequence>
<feature type="domain" description="DUF7053" evidence="1">
    <location>
        <begin position="5"/>
        <end position="142"/>
    </location>
</feature>
<dbReference type="AlphaFoldDB" id="A0A4Z1NXV2"/>
<evidence type="ECO:0000259" key="1">
    <source>
        <dbReference type="Pfam" id="PF23155"/>
    </source>
</evidence>
<accession>A0A4Z1NXV2</accession>
<dbReference type="InterPro" id="IPR055481">
    <property type="entry name" value="DUF7053"/>
</dbReference>
<protein>
    <submittedName>
        <fullName evidence="2">Polyketide synthase protein</fullName>
    </submittedName>
</protein>
<name>A0A4Z1NXV2_9PEZI</name>
<reference evidence="2 3" key="1">
    <citation type="submission" date="2019-04" db="EMBL/GenBank/DDBJ databases">
        <title>High contiguity whole genome sequence and gene annotation resource for two Venturia nashicola isolates.</title>
        <authorList>
            <person name="Prokchorchik M."/>
            <person name="Won K."/>
            <person name="Lee Y."/>
            <person name="Choi E.D."/>
            <person name="Segonzac C."/>
            <person name="Sohn K.H."/>
        </authorList>
    </citation>
    <scope>NUCLEOTIDE SEQUENCE [LARGE SCALE GENOMIC DNA]</scope>
    <source>
        <strain evidence="2 3">PRI2</strain>
    </source>
</reference>
<dbReference type="Pfam" id="PF23155">
    <property type="entry name" value="DUF7053"/>
    <property type="match status" value="1"/>
</dbReference>